<evidence type="ECO:0000259" key="7">
    <source>
        <dbReference type="PROSITE" id="PS50850"/>
    </source>
</evidence>
<sequence>MTRPRTLLWVVCAISMMSTIGMAMPYPILAPIFVQGAADGFTHFMGLPPKLLMGIALAANPLGILIGSLFIGPLSDRHGRRRTLLWTLSLTVLSSLLGAWALDQRWYALFVGARFLTGLTEGNLAVARAVLADLHPVLDRTRSFAWLNASNYAGWLLGPLLGGLTLPLGEPVPFVLAGLALLPCLLVIWRALPETHGRPAAATGGLLQQAMQHQALGLLRQDRLLARLFALQLAYTLGLTTCYEFYPLWLLENADLGSLGIAWVTAGLCLVMSLASMLVGRFDAFSARGHALRRASACALVAATGLFGLALLPGTAGLLVIIAMGLPLALYNAVLPAWVSERFAHHGQGRVMGLLTVIFYLANVVTALVGGALSLLDTRWIMAVGGGCSLWAAWSLLRLARDVPTSPTLAAVASNA</sequence>
<gene>
    <name evidence="8" type="ORF">DES47_10483</name>
</gene>
<feature type="transmembrane region" description="Helical" evidence="6">
    <location>
        <begin position="83"/>
        <end position="102"/>
    </location>
</feature>
<dbReference type="AlphaFoldDB" id="A0A4R6QMX7"/>
<name>A0A4R6QMX7_9BURK</name>
<accession>A0A4R6QMX7</accession>
<dbReference type="InterPro" id="IPR011701">
    <property type="entry name" value="MFS"/>
</dbReference>
<evidence type="ECO:0000256" key="2">
    <source>
        <dbReference type="ARBA" id="ARBA00022448"/>
    </source>
</evidence>
<evidence type="ECO:0000313" key="9">
    <source>
        <dbReference type="Proteomes" id="UP000295361"/>
    </source>
</evidence>
<feature type="transmembrane region" description="Helical" evidence="6">
    <location>
        <begin position="291"/>
        <end position="312"/>
    </location>
</feature>
<dbReference type="PANTHER" id="PTHR23504">
    <property type="entry name" value="MAJOR FACILITATOR SUPERFAMILY DOMAIN-CONTAINING PROTEIN 10"/>
    <property type="match status" value="1"/>
</dbReference>
<feature type="transmembrane region" description="Helical" evidence="6">
    <location>
        <begin position="318"/>
        <end position="339"/>
    </location>
</feature>
<dbReference type="InParanoid" id="A0A4R6QMX7"/>
<dbReference type="RefSeq" id="WP_133701667.1">
    <property type="nucleotide sequence ID" value="NZ_SNXS01000004.1"/>
</dbReference>
<dbReference type="EMBL" id="SNXS01000004">
    <property type="protein sequence ID" value="TDP63801.1"/>
    <property type="molecule type" value="Genomic_DNA"/>
</dbReference>
<dbReference type="PROSITE" id="PS50850">
    <property type="entry name" value="MFS"/>
    <property type="match status" value="1"/>
</dbReference>
<keyword evidence="4 6" id="KW-1133">Transmembrane helix</keyword>
<evidence type="ECO:0000256" key="4">
    <source>
        <dbReference type="ARBA" id="ARBA00022989"/>
    </source>
</evidence>
<dbReference type="InterPro" id="IPR001958">
    <property type="entry name" value="Tet-R_TetA/multi-R_MdtG-like"/>
</dbReference>
<dbReference type="Proteomes" id="UP000295361">
    <property type="component" value="Unassembled WGS sequence"/>
</dbReference>
<evidence type="ECO:0000313" key="8">
    <source>
        <dbReference type="EMBL" id="TDP63801.1"/>
    </source>
</evidence>
<feature type="transmembrane region" description="Helical" evidence="6">
    <location>
        <begin position="351"/>
        <end position="373"/>
    </location>
</feature>
<protein>
    <submittedName>
        <fullName evidence="8">Putative MFS family arabinose efflux permease</fullName>
    </submittedName>
</protein>
<dbReference type="InterPro" id="IPR020846">
    <property type="entry name" value="MFS_dom"/>
</dbReference>
<keyword evidence="2" id="KW-0813">Transport</keyword>
<comment type="caution">
    <text evidence="8">The sequence shown here is derived from an EMBL/GenBank/DDBJ whole genome shotgun (WGS) entry which is preliminary data.</text>
</comment>
<dbReference type="InterPro" id="IPR036259">
    <property type="entry name" value="MFS_trans_sf"/>
</dbReference>
<reference evidence="8 9" key="1">
    <citation type="submission" date="2019-03" db="EMBL/GenBank/DDBJ databases">
        <title>Genomic Encyclopedia of Type Strains, Phase IV (KMG-IV): sequencing the most valuable type-strain genomes for metagenomic binning, comparative biology and taxonomic classification.</title>
        <authorList>
            <person name="Goeker M."/>
        </authorList>
    </citation>
    <scope>NUCLEOTIDE SEQUENCE [LARGE SCALE GENOMIC DNA]</scope>
    <source>
        <strain evidence="8 9">DSM 16998</strain>
    </source>
</reference>
<organism evidence="8 9">
    <name type="scientific">Roseateles toxinivorans</name>
    <dbReference type="NCBI Taxonomy" id="270368"/>
    <lineage>
        <taxon>Bacteria</taxon>
        <taxon>Pseudomonadati</taxon>
        <taxon>Pseudomonadota</taxon>
        <taxon>Betaproteobacteria</taxon>
        <taxon>Burkholderiales</taxon>
        <taxon>Sphaerotilaceae</taxon>
        <taxon>Roseateles</taxon>
    </lineage>
</organism>
<dbReference type="Gene3D" id="1.20.1250.20">
    <property type="entry name" value="MFS general substrate transporter like domains"/>
    <property type="match status" value="1"/>
</dbReference>
<keyword evidence="5 6" id="KW-0472">Membrane</keyword>
<evidence type="ECO:0000256" key="3">
    <source>
        <dbReference type="ARBA" id="ARBA00022692"/>
    </source>
</evidence>
<dbReference type="PRINTS" id="PR01035">
    <property type="entry name" value="TCRTETA"/>
</dbReference>
<feature type="transmembrane region" description="Helical" evidence="6">
    <location>
        <begin position="224"/>
        <end position="246"/>
    </location>
</feature>
<proteinExistence type="predicted"/>
<feature type="transmembrane region" description="Helical" evidence="6">
    <location>
        <begin position="258"/>
        <end position="279"/>
    </location>
</feature>
<dbReference type="PANTHER" id="PTHR23504:SF15">
    <property type="entry name" value="MAJOR FACILITATOR SUPERFAMILY (MFS) PROFILE DOMAIN-CONTAINING PROTEIN"/>
    <property type="match status" value="1"/>
</dbReference>
<feature type="transmembrane region" description="Helical" evidence="6">
    <location>
        <begin position="143"/>
        <end position="166"/>
    </location>
</feature>
<dbReference type="SUPFAM" id="SSF103473">
    <property type="entry name" value="MFS general substrate transporter"/>
    <property type="match status" value="1"/>
</dbReference>
<feature type="transmembrane region" description="Helical" evidence="6">
    <location>
        <begin position="379"/>
        <end position="397"/>
    </location>
</feature>
<evidence type="ECO:0000256" key="1">
    <source>
        <dbReference type="ARBA" id="ARBA00004141"/>
    </source>
</evidence>
<dbReference type="GO" id="GO:0016020">
    <property type="term" value="C:membrane"/>
    <property type="evidence" value="ECO:0007669"/>
    <property type="project" value="UniProtKB-SubCell"/>
</dbReference>
<evidence type="ECO:0000256" key="6">
    <source>
        <dbReference type="SAM" id="Phobius"/>
    </source>
</evidence>
<keyword evidence="3 6" id="KW-0812">Transmembrane</keyword>
<feature type="transmembrane region" description="Helical" evidence="6">
    <location>
        <begin position="51"/>
        <end position="71"/>
    </location>
</feature>
<dbReference type="OrthoDB" id="9764259at2"/>
<comment type="subcellular location">
    <subcellularLocation>
        <location evidence="1">Membrane</location>
        <topology evidence="1">Multi-pass membrane protein</topology>
    </subcellularLocation>
</comment>
<feature type="transmembrane region" description="Helical" evidence="6">
    <location>
        <begin position="172"/>
        <end position="192"/>
    </location>
</feature>
<dbReference type="GO" id="GO:0022857">
    <property type="term" value="F:transmembrane transporter activity"/>
    <property type="evidence" value="ECO:0007669"/>
    <property type="project" value="InterPro"/>
</dbReference>
<evidence type="ECO:0000256" key="5">
    <source>
        <dbReference type="ARBA" id="ARBA00023136"/>
    </source>
</evidence>
<keyword evidence="9" id="KW-1185">Reference proteome</keyword>
<feature type="transmembrane region" description="Helical" evidence="6">
    <location>
        <begin position="108"/>
        <end position="131"/>
    </location>
</feature>
<feature type="domain" description="Major facilitator superfamily (MFS) profile" evidence="7">
    <location>
        <begin position="7"/>
        <end position="416"/>
    </location>
</feature>
<dbReference type="Pfam" id="PF07690">
    <property type="entry name" value="MFS_1"/>
    <property type="match status" value="1"/>
</dbReference>